<keyword evidence="6" id="KW-1185">Reference proteome</keyword>
<keyword evidence="1" id="KW-0805">Transcription regulation</keyword>
<dbReference type="STRING" id="1121331.SAMN02745248_02245"/>
<accession>A0A1M6RBJ3</accession>
<evidence type="ECO:0000259" key="4">
    <source>
        <dbReference type="PROSITE" id="PS01124"/>
    </source>
</evidence>
<dbReference type="AlphaFoldDB" id="A0A1M6RBJ3"/>
<dbReference type="SUPFAM" id="SSF55136">
    <property type="entry name" value="Probable bacterial effector-binding domain"/>
    <property type="match status" value="1"/>
</dbReference>
<name>A0A1M6RBJ3_9CLOT</name>
<dbReference type="SMART" id="SM00871">
    <property type="entry name" value="AraC_E_bind"/>
    <property type="match status" value="1"/>
</dbReference>
<dbReference type="OrthoDB" id="9801123at2"/>
<dbReference type="SMART" id="SM00342">
    <property type="entry name" value="HTH_ARAC"/>
    <property type="match status" value="1"/>
</dbReference>
<dbReference type="InterPro" id="IPR050959">
    <property type="entry name" value="MarA-like"/>
</dbReference>
<dbReference type="Pfam" id="PF12833">
    <property type="entry name" value="HTH_18"/>
    <property type="match status" value="1"/>
</dbReference>
<dbReference type="Pfam" id="PF14526">
    <property type="entry name" value="Cass2"/>
    <property type="match status" value="1"/>
</dbReference>
<evidence type="ECO:0000313" key="5">
    <source>
        <dbReference type="EMBL" id="SHK29821.1"/>
    </source>
</evidence>
<dbReference type="RefSeq" id="WP_072904168.1">
    <property type="nucleotide sequence ID" value="NZ_FRAD01000021.1"/>
</dbReference>
<dbReference type="Gene3D" id="1.10.10.60">
    <property type="entry name" value="Homeodomain-like"/>
    <property type="match status" value="2"/>
</dbReference>
<evidence type="ECO:0000256" key="1">
    <source>
        <dbReference type="ARBA" id="ARBA00023015"/>
    </source>
</evidence>
<keyword evidence="3" id="KW-0804">Transcription</keyword>
<evidence type="ECO:0000256" key="3">
    <source>
        <dbReference type="ARBA" id="ARBA00023163"/>
    </source>
</evidence>
<dbReference type="InterPro" id="IPR020449">
    <property type="entry name" value="Tscrpt_reg_AraC-type_HTH"/>
</dbReference>
<sequence>MEWLKELSRAIDYIEKNLNKEISCEEAAKIACCSSYYFRRMFTYVAGIPLSEYIRRRRMTQAGFELQSTDIKIMDVALKYGYNSPTSFNRAFQSVHGISPSAAKLEGSVLNAYPPIKFSVKVTGGDAVPYRMEEKEAMRIVGIRIPLTEDVNENQKLVPHFWNSALQDNRFTEVCKLSNKIPGVVLGITVYENPNNIYYYIAAATDQHVSEGMFEYKIPAATWVIFESEGHFKESIQNIFRRFLTEWLPFSGYTYAELPDIEVYPISEGKPQQGHSEVWIAVKKEKEN</sequence>
<dbReference type="PANTHER" id="PTHR47504:SF5">
    <property type="entry name" value="RIGHT ORIGIN-BINDING PROTEIN"/>
    <property type="match status" value="1"/>
</dbReference>
<dbReference type="GO" id="GO:0043565">
    <property type="term" value="F:sequence-specific DNA binding"/>
    <property type="evidence" value="ECO:0007669"/>
    <property type="project" value="InterPro"/>
</dbReference>
<dbReference type="Proteomes" id="UP000183952">
    <property type="component" value="Unassembled WGS sequence"/>
</dbReference>
<feature type="domain" description="HTH araC/xylS-type" evidence="4">
    <location>
        <begin position="8"/>
        <end position="106"/>
    </location>
</feature>
<dbReference type="InterPro" id="IPR009057">
    <property type="entry name" value="Homeodomain-like_sf"/>
</dbReference>
<dbReference type="GO" id="GO:0003700">
    <property type="term" value="F:DNA-binding transcription factor activity"/>
    <property type="evidence" value="ECO:0007669"/>
    <property type="project" value="InterPro"/>
</dbReference>
<protein>
    <submittedName>
        <fullName evidence="5">AraC family transcriptional regulator</fullName>
    </submittedName>
</protein>
<dbReference type="InterPro" id="IPR011256">
    <property type="entry name" value="Reg_factor_effector_dom_sf"/>
</dbReference>
<dbReference type="InterPro" id="IPR018060">
    <property type="entry name" value="HTH_AraC"/>
</dbReference>
<keyword evidence="2" id="KW-0238">DNA-binding</keyword>
<dbReference type="SUPFAM" id="SSF46689">
    <property type="entry name" value="Homeodomain-like"/>
    <property type="match status" value="2"/>
</dbReference>
<evidence type="ECO:0000256" key="2">
    <source>
        <dbReference type="ARBA" id="ARBA00023125"/>
    </source>
</evidence>
<dbReference type="InterPro" id="IPR010499">
    <property type="entry name" value="AraC_E-bd"/>
</dbReference>
<dbReference type="PANTHER" id="PTHR47504">
    <property type="entry name" value="RIGHT ORIGIN-BINDING PROTEIN"/>
    <property type="match status" value="1"/>
</dbReference>
<dbReference type="InterPro" id="IPR029441">
    <property type="entry name" value="Cass2"/>
</dbReference>
<dbReference type="PRINTS" id="PR00032">
    <property type="entry name" value="HTHARAC"/>
</dbReference>
<evidence type="ECO:0000313" key="6">
    <source>
        <dbReference type="Proteomes" id="UP000183952"/>
    </source>
</evidence>
<proteinExistence type="predicted"/>
<dbReference type="Gene3D" id="3.20.80.10">
    <property type="entry name" value="Regulatory factor, effector binding domain"/>
    <property type="match status" value="1"/>
</dbReference>
<reference evidence="5 6" key="1">
    <citation type="submission" date="2016-11" db="EMBL/GenBank/DDBJ databases">
        <authorList>
            <person name="Jaros S."/>
            <person name="Januszkiewicz K."/>
            <person name="Wedrychowicz H."/>
        </authorList>
    </citation>
    <scope>NUCLEOTIDE SEQUENCE [LARGE SCALE GENOMIC DNA]</scope>
    <source>
        <strain evidence="5 6">DSM 3090</strain>
    </source>
</reference>
<dbReference type="EMBL" id="FRAD01000021">
    <property type="protein sequence ID" value="SHK29821.1"/>
    <property type="molecule type" value="Genomic_DNA"/>
</dbReference>
<gene>
    <name evidence="5" type="ORF">SAMN02745248_02245</name>
</gene>
<organism evidence="5 6">
    <name type="scientific">Hathewaya proteolytica DSM 3090</name>
    <dbReference type="NCBI Taxonomy" id="1121331"/>
    <lineage>
        <taxon>Bacteria</taxon>
        <taxon>Bacillati</taxon>
        <taxon>Bacillota</taxon>
        <taxon>Clostridia</taxon>
        <taxon>Eubacteriales</taxon>
        <taxon>Clostridiaceae</taxon>
        <taxon>Hathewaya</taxon>
    </lineage>
</organism>
<dbReference type="PROSITE" id="PS01124">
    <property type="entry name" value="HTH_ARAC_FAMILY_2"/>
    <property type="match status" value="1"/>
</dbReference>